<gene>
    <name evidence="2" type="ORF">C0Z20_09490</name>
</gene>
<dbReference type="EMBL" id="PNYC01000005">
    <property type="protein sequence ID" value="PMS36958.1"/>
    <property type="molecule type" value="Genomic_DNA"/>
</dbReference>
<evidence type="ECO:0000256" key="1">
    <source>
        <dbReference type="SAM" id="Phobius"/>
    </source>
</evidence>
<feature type="transmembrane region" description="Helical" evidence="1">
    <location>
        <begin position="12"/>
        <end position="32"/>
    </location>
</feature>
<protein>
    <submittedName>
        <fullName evidence="2">Virulence factor</fullName>
    </submittedName>
</protein>
<feature type="transmembrane region" description="Helical" evidence="1">
    <location>
        <begin position="53"/>
        <end position="76"/>
    </location>
</feature>
<dbReference type="AlphaFoldDB" id="A0A2N7X5A9"/>
<keyword evidence="3" id="KW-1185">Reference proteome</keyword>
<organism evidence="2 3">
    <name type="scientific">Trinickia symbiotica</name>
    <dbReference type="NCBI Taxonomy" id="863227"/>
    <lineage>
        <taxon>Bacteria</taxon>
        <taxon>Pseudomonadati</taxon>
        <taxon>Pseudomonadota</taxon>
        <taxon>Betaproteobacteria</taxon>
        <taxon>Burkholderiales</taxon>
        <taxon>Burkholderiaceae</taxon>
        <taxon>Trinickia</taxon>
    </lineage>
</organism>
<evidence type="ECO:0000313" key="3">
    <source>
        <dbReference type="Proteomes" id="UP000235777"/>
    </source>
</evidence>
<keyword evidence="1" id="KW-1133">Transmembrane helix</keyword>
<keyword evidence="1" id="KW-0472">Membrane</keyword>
<dbReference type="Proteomes" id="UP000235777">
    <property type="component" value="Unassembled WGS sequence"/>
</dbReference>
<evidence type="ECO:0000313" key="2">
    <source>
        <dbReference type="EMBL" id="PMS36958.1"/>
    </source>
</evidence>
<reference evidence="2 3" key="1">
    <citation type="submission" date="2018-01" db="EMBL/GenBank/DDBJ databases">
        <title>Whole genome analyses suggest that Burkholderia sensu lato contains two further novel genera in the rhizoxinica-symbiotica group Mycetohabitans gen. nov., and Trinickia gen. nov.: implications for the evolution of diazotrophy and nodulation in the Burkholderiaceae.</title>
        <authorList>
            <person name="Estrada-de los Santos P."/>
            <person name="Palmer M."/>
            <person name="Chavez-Ramirez B."/>
            <person name="Beukes C."/>
            <person name="Steenkamp E.T."/>
            <person name="Hirsch A.M."/>
            <person name="Manyaka P."/>
            <person name="Maluk M."/>
            <person name="Lafos M."/>
            <person name="Crook M."/>
            <person name="Gross E."/>
            <person name="Simon M.F."/>
            <person name="Bueno dos Reis Junior F."/>
            <person name="Poole P.S."/>
            <person name="Venter S.N."/>
            <person name="James E.K."/>
        </authorList>
    </citation>
    <scope>NUCLEOTIDE SEQUENCE [LARGE SCALE GENOMIC DNA]</scope>
    <source>
        <strain evidence="2 3">JPY 581</strain>
    </source>
</reference>
<comment type="caution">
    <text evidence="2">The sequence shown here is derived from an EMBL/GenBank/DDBJ whole genome shotgun (WGS) entry which is preliminary data.</text>
</comment>
<accession>A0A2N7X5A9</accession>
<dbReference type="STRING" id="863227.GCA_000373005_03535"/>
<dbReference type="RefSeq" id="WP_026229938.1">
    <property type="nucleotide sequence ID" value="NZ_KB890184.1"/>
</dbReference>
<proteinExistence type="predicted"/>
<name>A0A2N7X5A9_9BURK</name>
<dbReference type="OrthoDB" id="9049917at2"/>
<keyword evidence="1" id="KW-0812">Transmembrane</keyword>
<sequence length="494" mass="54803">MNSLIGAWPRRLLLAVGAIMLTFAATLAWMLYTDGREPQYFTGEGLMRRLLHFPLWMGVCVFVVSTFLALCVSGTATAKAVVMQPAPAETAKPFVAQVVGLEWLNPLQRRDYPTEWQILWTLGLVKPNKGDDMVRTDPASFTSLQPVAGIAYGNRGRETFEGFYEKYIDKLLGLFDERYVMNGKYFYTVKPDDRKKWRELAGVHVEFAIPSDRLDPTEAATFLRDEMVDYFEIGTKAFPDLWSKNTPPDVRVTPGGPNAGFTSLNAALDYLHAHPKESVWVMNWDAPSFPPKDSQLNENIALLILAGPQMKTERAPLAWIGKAATGNVKDHEKTAGTTRAVQAWKAAIAAAAHNANVSVNDIDYVIHDAGKGSDEASQRIGTLGRILTESLPEFEFQKQTFNTAALLGYMGAGTALTNVVLAIGRANHLGGNVLVAGTTNSDEPVAVAIRPPEKLNPIDPEAEWFRARGESDAYLPWWGRRYDSTYNDWQGWSW</sequence>